<feature type="compositionally biased region" description="Acidic residues" evidence="2">
    <location>
        <begin position="322"/>
        <end position="332"/>
    </location>
</feature>
<dbReference type="Gene3D" id="3.30.70.330">
    <property type="match status" value="1"/>
</dbReference>
<dbReference type="Proteomes" id="UP001374584">
    <property type="component" value="Unassembled WGS sequence"/>
</dbReference>
<protein>
    <recommendedName>
        <fullName evidence="3">RRM domain-containing protein</fullName>
    </recommendedName>
</protein>
<gene>
    <name evidence="4" type="ORF">VNO80_09945</name>
</gene>
<keyword evidence="5" id="KW-1185">Reference proteome</keyword>
<dbReference type="AlphaFoldDB" id="A0AAN9RA24"/>
<sequence>MNFYLKDLISNEKVILVRVNVSRRRSRRTMLRSTTFPAPYNSVPLLSRAHMCHSLAPSRAVSSHFSFVSKFVFQQFRPPCEKRSGSAFFAKKKRPGGSEITVADDGLDEEEYDHDLSDELDDEEEEFDYDDDDEGMLPLEKMEKWFEKRPKGFGEGKVYDTSVEDKLLEEIRQSRVAQAENLKRLKSHPVKHASNEKDEKKKDAKVVPIGSRVQLMNLPKKKNILRDLKSALQGIPGIINIVPAVIGNKKTRDPICKGFAFVDFKREDDAVRFVELYTGQTITFGKIQKQIKCELLKAHYLSPSLKISENLSAAPENMVTTFEEDSNEDSNSDADSALSSWDETNSDDLDDLDNLMDGEEQEDDGGIQESVTALRVDDDGAELRISPETNSPPSEQVDRNSTAETKSLAKVKQENARKKKSTSKEKAKKDLNVPGSSRRLKIREKAVLSSVFSKYGLKATLASKDS</sequence>
<dbReference type="PANTHER" id="PTHR37200:SF1">
    <property type="entry name" value="RNA-BINDING (RRM_RBD_RNP MOTIFS) FAMILY PROTEIN"/>
    <property type="match status" value="1"/>
</dbReference>
<evidence type="ECO:0000313" key="5">
    <source>
        <dbReference type="Proteomes" id="UP001374584"/>
    </source>
</evidence>
<dbReference type="EMBL" id="JAYMYR010000004">
    <property type="protein sequence ID" value="KAK7367925.1"/>
    <property type="molecule type" value="Genomic_DNA"/>
</dbReference>
<evidence type="ECO:0000313" key="4">
    <source>
        <dbReference type="EMBL" id="KAK7367925.1"/>
    </source>
</evidence>
<dbReference type="PROSITE" id="PS50102">
    <property type="entry name" value="RRM"/>
    <property type="match status" value="1"/>
</dbReference>
<dbReference type="PANTHER" id="PTHR37200">
    <property type="entry name" value="RNA-BINDING (RRM/RBD/RNP MOTIFS) FAMILY PROTEIN"/>
    <property type="match status" value="1"/>
</dbReference>
<comment type="caution">
    <text evidence="4">The sequence shown here is derived from an EMBL/GenBank/DDBJ whole genome shotgun (WGS) entry which is preliminary data.</text>
</comment>
<feature type="region of interest" description="Disordered" evidence="2">
    <location>
        <begin position="182"/>
        <end position="203"/>
    </location>
</feature>
<feature type="compositionally biased region" description="Acidic residues" evidence="2">
    <location>
        <begin position="344"/>
        <end position="366"/>
    </location>
</feature>
<evidence type="ECO:0000259" key="3">
    <source>
        <dbReference type="PROSITE" id="PS50102"/>
    </source>
</evidence>
<organism evidence="4 5">
    <name type="scientific">Phaseolus coccineus</name>
    <name type="common">Scarlet runner bean</name>
    <name type="synonym">Phaseolus multiflorus</name>
    <dbReference type="NCBI Taxonomy" id="3886"/>
    <lineage>
        <taxon>Eukaryota</taxon>
        <taxon>Viridiplantae</taxon>
        <taxon>Streptophyta</taxon>
        <taxon>Embryophyta</taxon>
        <taxon>Tracheophyta</taxon>
        <taxon>Spermatophyta</taxon>
        <taxon>Magnoliopsida</taxon>
        <taxon>eudicotyledons</taxon>
        <taxon>Gunneridae</taxon>
        <taxon>Pentapetalae</taxon>
        <taxon>rosids</taxon>
        <taxon>fabids</taxon>
        <taxon>Fabales</taxon>
        <taxon>Fabaceae</taxon>
        <taxon>Papilionoideae</taxon>
        <taxon>50 kb inversion clade</taxon>
        <taxon>NPAAA clade</taxon>
        <taxon>indigoferoid/millettioid clade</taxon>
        <taxon>Phaseoleae</taxon>
        <taxon>Phaseolus</taxon>
    </lineage>
</organism>
<dbReference type="InterPro" id="IPR012677">
    <property type="entry name" value="Nucleotide-bd_a/b_plait_sf"/>
</dbReference>
<dbReference type="SUPFAM" id="SSF54928">
    <property type="entry name" value="RNA-binding domain, RBD"/>
    <property type="match status" value="1"/>
</dbReference>
<evidence type="ECO:0000256" key="2">
    <source>
        <dbReference type="SAM" id="MobiDB-lite"/>
    </source>
</evidence>
<feature type="domain" description="RRM" evidence="3">
    <location>
        <begin position="211"/>
        <end position="298"/>
    </location>
</feature>
<keyword evidence="1" id="KW-0694">RNA-binding</keyword>
<feature type="compositionally biased region" description="Low complexity" evidence="2">
    <location>
        <begin position="333"/>
        <end position="343"/>
    </location>
</feature>
<name>A0AAN9RA24_PHACN</name>
<accession>A0AAN9RA24</accession>
<feature type="region of interest" description="Disordered" evidence="2">
    <location>
        <begin position="321"/>
        <end position="438"/>
    </location>
</feature>
<proteinExistence type="predicted"/>
<dbReference type="GO" id="GO:0003723">
    <property type="term" value="F:RNA binding"/>
    <property type="evidence" value="ECO:0007669"/>
    <property type="project" value="UniProtKB-UniRule"/>
</dbReference>
<dbReference type="InterPro" id="IPR000504">
    <property type="entry name" value="RRM_dom"/>
</dbReference>
<feature type="compositionally biased region" description="Polar residues" evidence="2">
    <location>
        <begin position="387"/>
        <end position="405"/>
    </location>
</feature>
<dbReference type="InterPro" id="IPR035979">
    <property type="entry name" value="RBD_domain_sf"/>
</dbReference>
<evidence type="ECO:0000256" key="1">
    <source>
        <dbReference type="PROSITE-ProRule" id="PRU00176"/>
    </source>
</evidence>
<dbReference type="CDD" id="cd00590">
    <property type="entry name" value="RRM_SF"/>
    <property type="match status" value="1"/>
</dbReference>
<feature type="compositionally biased region" description="Basic and acidic residues" evidence="2">
    <location>
        <begin position="193"/>
        <end position="203"/>
    </location>
</feature>
<reference evidence="4 5" key="1">
    <citation type="submission" date="2024-01" db="EMBL/GenBank/DDBJ databases">
        <title>The genomes of 5 underutilized Papilionoideae crops provide insights into root nodulation and disease resistanc.</title>
        <authorList>
            <person name="Jiang F."/>
        </authorList>
    </citation>
    <scope>NUCLEOTIDE SEQUENCE [LARGE SCALE GENOMIC DNA]</scope>
    <source>
        <strain evidence="4">JINMINGXINNONG_FW02</strain>
        <tissue evidence="4">Leaves</tissue>
    </source>
</reference>
<feature type="compositionally biased region" description="Basic and acidic residues" evidence="2">
    <location>
        <begin position="411"/>
        <end position="431"/>
    </location>
</feature>